<evidence type="ECO:0000256" key="8">
    <source>
        <dbReference type="PIRSR" id="PIRSR602081-1"/>
    </source>
</evidence>
<dbReference type="EMBL" id="NXIB02000010">
    <property type="protein sequence ID" value="PHX56869.1"/>
    <property type="molecule type" value="Genomic_DNA"/>
</dbReference>
<dbReference type="Pfam" id="PF03441">
    <property type="entry name" value="FAD_binding_7"/>
    <property type="match status" value="1"/>
</dbReference>
<evidence type="ECO:0000256" key="4">
    <source>
        <dbReference type="ARBA" id="ARBA00022630"/>
    </source>
</evidence>
<evidence type="ECO:0000256" key="1">
    <source>
        <dbReference type="ARBA" id="ARBA00001932"/>
    </source>
</evidence>
<dbReference type="GO" id="GO:0009416">
    <property type="term" value="P:response to light stimulus"/>
    <property type="evidence" value="ECO:0007669"/>
    <property type="project" value="TreeGrafter"/>
</dbReference>
<protein>
    <recommendedName>
        <fullName evidence="3">Deoxyribodipyrimidine photo-lyase</fullName>
        <ecNumber evidence="2">4.1.99.3</ecNumber>
    </recommendedName>
</protein>
<proteinExistence type="inferred from homology"/>
<evidence type="ECO:0000256" key="2">
    <source>
        <dbReference type="ARBA" id="ARBA00013149"/>
    </source>
</evidence>
<evidence type="ECO:0000256" key="7">
    <source>
        <dbReference type="ARBA" id="ARBA00033999"/>
    </source>
</evidence>
<dbReference type="RefSeq" id="WP_096832314.1">
    <property type="nucleotide sequence ID" value="NZ_NXIB02000010.1"/>
</dbReference>
<feature type="binding site" evidence="8">
    <location>
        <position position="234"/>
    </location>
    <ligand>
        <name>FAD</name>
        <dbReference type="ChEBI" id="CHEBI:57692"/>
    </ligand>
</feature>
<comment type="cofactor">
    <cofactor evidence="8">
        <name>FAD</name>
        <dbReference type="ChEBI" id="CHEBI:57692"/>
    </cofactor>
    <text evidence="8">Binds 1 FAD per subunit.</text>
</comment>
<dbReference type="PROSITE" id="PS00691">
    <property type="entry name" value="DNA_PHOTOLYASES_1_2"/>
    <property type="match status" value="1"/>
</dbReference>
<reference evidence="12" key="1">
    <citation type="submission" date="2017-10" db="EMBL/GenBank/DDBJ databases">
        <title>Draft genome sequence of the planktic cyanobacteria Tychonema bourrellyi isolated from alpine lentic freshwater.</title>
        <authorList>
            <person name="Tett A."/>
            <person name="Armanini F."/>
            <person name="Asnicar F."/>
            <person name="Boscaini A."/>
            <person name="Pasolli E."/>
            <person name="Zolfo M."/>
            <person name="Donati C."/>
            <person name="Salmaso N."/>
            <person name="Segata N."/>
        </authorList>
    </citation>
    <scope>NUCLEOTIDE SEQUENCE</scope>
    <source>
        <strain evidence="12">FEM_GT703</strain>
    </source>
</reference>
<keyword evidence="4 8" id="KW-0285">Flavoprotein</keyword>
<evidence type="ECO:0000256" key="5">
    <source>
        <dbReference type="ARBA" id="ARBA00022827"/>
    </source>
</evidence>
<comment type="similarity">
    <text evidence="10">Belongs to the DNA photolyase family.</text>
</comment>
<dbReference type="PANTHER" id="PTHR11455:SF9">
    <property type="entry name" value="CRYPTOCHROME CIRCADIAN CLOCK 5 ISOFORM X1"/>
    <property type="match status" value="1"/>
</dbReference>
<dbReference type="FunFam" id="1.10.579.10:FF:000003">
    <property type="entry name" value="Deoxyribodipyrimidine photo-lyase"/>
    <property type="match status" value="1"/>
</dbReference>
<evidence type="ECO:0000256" key="6">
    <source>
        <dbReference type="ARBA" id="ARBA00022991"/>
    </source>
</evidence>
<dbReference type="InterPro" id="IPR006050">
    <property type="entry name" value="DNA_photolyase_N"/>
</dbReference>
<keyword evidence="13" id="KW-1185">Reference proteome</keyword>
<dbReference type="EC" id="4.1.99.3" evidence="2"/>
<feature type="binding site" evidence="8">
    <location>
        <begin position="289"/>
        <end position="296"/>
    </location>
    <ligand>
        <name>FAD</name>
        <dbReference type="ChEBI" id="CHEBI:57692"/>
    </ligand>
</feature>
<feature type="site" description="Electron transfer via tryptophanyl radical" evidence="9">
    <location>
        <position position="396"/>
    </location>
</feature>
<dbReference type="InterPro" id="IPR014729">
    <property type="entry name" value="Rossmann-like_a/b/a_fold"/>
</dbReference>
<dbReference type="PANTHER" id="PTHR11455">
    <property type="entry name" value="CRYPTOCHROME"/>
    <property type="match status" value="1"/>
</dbReference>
<dbReference type="PROSITE" id="PS51645">
    <property type="entry name" value="PHR_CRY_ALPHA_BETA"/>
    <property type="match status" value="1"/>
</dbReference>
<dbReference type="InterPro" id="IPR036155">
    <property type="entry name" value="Crypto/Photolyase_N_sf"/>
</dbReference>
<evidence type="ECO:0000256" key="3">
    <source>
        <dbReference type="ARBA" id="ARBA00014046"/>
    </source>
</evidence>
<dbReference type="Gene3D" id="1.25.40.80">
    <property type="match status" value="1"/>
</dbReference>
<name>A0A2G4F557_9CYAN</name>
<dbReference type="GO" id="GO:0000719">
    <property type="term" value="P:photoreactive repair"/>
    <property type="evidence" value="ECO:0007669"/>
    <property type="project" value="UniProtKB-ARBA"/>
</dbReference>
<organism evidence="12 13">
    <name type="scientific">Tychonema bourrellyi FEM_GT703</name>
    <dbReference type="NCBI Taxonomy" id="2040638"/>
    <lineage>
        <taxon>Bacteria</taxon>
        <taxon>Bacillati</taxon>
        <taxon>Cyanobacteriota</taxon>
        <taxon>Cyanophyceae</taxon>
        <taxon>Oscillatoriophycideae</taxon>
        <taxon>Oscillatoriales</taxon>
        <taxon>Microcoleaceae</taxon>
        <taxon>Tychonema</taxon>
    </lineage>
</organism>
<feature type="binding site" evidence="8">
    <location>
        <begin position="386"/>
        <end position="388"/>
    </location>
    <ligand>
        <name>FAD</name>
        <dbReference type="ChEBI" id="CHEBI:57692"/>
    </ligand>
</feature>
<dbReference type="Proteomes" id="UP000226442">
    <property type="component" value="Unassembled WGS sequence"/>
</dbReference>
<dbReference type="PRINTS" id="PR00147">
    <property type="entry name" value="DNAPHOTLYASE"/>
</dbReference>
<feature type="domain" description="Photolyase/cryptochrome alpha/beta" evidence="11">
    <location>
        <begin position="3"/>
        <end position="132"/>
    </location>
</feature>
<keyword evidence="6 10" id="KW-0157">Chromophore</keyword>
<dbReference type="GO" id="GO:0003904">
    <property type="term" value="F:deoxyribodipyrimidine photo-lyase activity"/>
    <property type="evidence" value="ECO:0007669"/>
    <property type="project" value="UniProtKB-EC"/>
</dbReference>
<dbReference type="SUPFAM" id="SSF52425">
    <property type="entry name" value="Cryptochrome/photolyase, N-terminal domain"/>
    <property type="match status" value="1"/>
</dbReference>
<dbReference type="Pfam" id="PF00875">
    <property type="entry name" value="DNA_photolyase"/>
    <property type="match status" value="1"/>
</dbReference>
<evidence type="ECO:0000313" key="12">
    <source>
        <dbReference type="EMBL" id="PHX56869.1"/>
    </source>
</evidence>
<dbReference type="SUPFAM" id="SSF48173">
    <property type="entry name" value="Cryptochrome/photolyase FAD-binding domain"/>
    <property type="match status" value="1"/>
</dbReference>
<dbReference type="InterPro" id="IPR002081">
    <property type="entry name" value="Cryptochrome/DNA_photolyase_1"/>
</dbReference>
<dbReference type="OrthoDB" id="9772484at2"/>
<evidence type="ECO:0000256" key="10">
    <source>
        <dbReference type="RuleBase" id="RU004182"/>
    </source>
</evidence>
<gene>
    <name evidence="12" type="ORF">CP500_003070</name>
</gene>
<comment type="catalytic activity">
    <reaction evidence="7">
        <text>cyclobutadipyrimidine (in DNA) = 2 pyrimidine residues (in DNA).</text>
        <dbReference type="EC" id="4.1.99.3"/>
    </reaction>
</comment>
<dbReference type="GO" id="GO:0071949">
    <property type="term" value="F:FAD binding"/>
    <property type="evidence" value="ECO:0007669"/>
    <property type="project" value="TreeGrafter"/>
</dbReference>
<dbReference type="GO" id="GO:0003677">
    <property type="term" value="F:DNA binding"/>
    <property type="evidence" value="ECO:0007669"/>
    <property type="project" value="TreeGrafter"/>
</dbReference>
<sequence>MSDLILFWHRRDLRIYDNIGLAAARQQSPKVVGIFCLDRNILDLDEVAPARVTYMIGCLQKLQQSYVESGSQLLIIQGEPTEGIPRLATAINAKAVFWNLDVEPYAKKRDLAVSNALQEAGITIENFWDQLLHAPDEIRTGAGTIYTVYTPFWKRWNSKPKTQPVETLPVISLELMVGLTSEEQELAYQAGAIQVLPSASDLGFVWESPLLIEPGEDAAREKLEEFCDRTIYEYQEKRNLPTVNGTSQLSPALKFGAIGIRTVWQATQIVMDNCRNEETRTNIRTWQQELAWREFYQHAMYNFPELADGPYRQAFKDFPWENDEKIFQAWCRGKTGYPIIDAAMRQLNQTGWMHNRCRMIVASFLTKDLIINWQWGEKYFMQKLIDGDLSANNGGWQWSASSGMDPKPLRIFNPASQAQKFDPEGEYIRHWVPELRRVDTKLLLTGNIPPLVRKTLPYPDPIVDHNEQQRKFKELYKQQKIVE</sequence>
<evidence type="ECO:0000313" key="13">
    <source>
        <dbReference type="Proteomes" id="UP000226442"/>
    </source>
</evidence>
<keyword evidence="5 8" id="KW-0274">FAD</keyword>
<feature type="binding site" evidence="8">
    <location>
        <begin position="246"/>
        <end position="250"/>
    </location>
    <ligand>
        <name>FAD</name>
        <dbReference type="ChEBI" id="CHEBI:57692"/>
    </ligand>
</feature>
<dbReference type="PROSITE" id="PS00394">
    <property type="entry name" value="DNA_PHOTOLYASES_1_1"/>
    <property type="match status" value="1"/>
</dbReference>
<dbReference type="Gene3D" id="1.10.579.10">
    <property type="entry name" value="DNA Cyclobutane Dipyrimidine Photolyase, subunit A, domain 3"/>
    <property type="match status" value="1"/>
</dbReference>
<dbReference type="InterPro" id="IPR036134">
    <property type="entry name" value="Crypto/Photolyase_FAD-like_sf"/>
</dbReference>
<dbReference type="Gene3D" id="3.40.50.620">
    <property type="entry name" value="HUPs"/>
    <property type="match status" value="1"/>
</dbReference>
<accession>A0A2G4F557</accession>
<evidence type="ECO:0000256" key="9">
    <source>
        <dbReference type="PIRSR" id="PIRSR602081-2"/>
    </source>
</evidence>
<feature type="site" description="Electron transfer via tryptophanyl radical" evidence="9">
    <location>
        <position position="373"/>
    </location>
</feature>
<feature type="binding site" evidence="8">
    <location>
        <position position="286"/>
    </location>
    <ligand>
        <name>FAD</name>
        <dbReference type="ChEBI" id="CHEBI:57692"/>
    </ligand>
</feature>
<comment type="caution">
    <text evidence="12">The sequence shown here is derived from an EMBL/GenBank/DDBJ whole genome shotgun (WGS) entry which is preliminary data.</text>
</comment>
<dbReference type="InterPro" id="IPR005101">
    <property type="entry name" value="Cryptochr/Photolyase_FAD-bd"/>
</dbReference>
<evidence type="ECO:0000259" key="11">
    <source>
        <dbReference type="PROSITE" id="PS51645"/>
    </source>
</evidence>
<feature type="site" description="Electron transfer via tryptophanyl radical" evidence="9">
    <location>
        <position position="320"/>
    </location>
</feature>
<dbReference type="AlphaFoldDB" id="A0A2G4F557"/>
<comment type="cofactor">
    <cofactor evidence="1">
        <name>(6R)-5,10-methylene-5,6,7,8-tetrahydrofolate</name>
        <dbReference type="ChEBI" id="CHEBI:15636"/>
    </cofactor>
</comment>
<dbReference type="InterPro" id="IPR018394">
    <property type="entry name" value="DNA_photolyase_1_CS_C"/>
</dbReference>